<reference evidence="2" key="1">
    <citation type="submission" date="2023-06" db="EMBL/GenBank/DDBJ databases">
        <title>Genomic analysis of the entomopathogenic nematode Steinernema hermaphroditum.</title>
        <authorList>
            <person name="Schwarz E.M."/>
            <person name="Heppert J.K."/>
            <person name="Baniya A."/>
            <person name="Schwartz H.T."/>
            <person name="Tan C.-H."/>
            <person name="Antoshechkin I."/>
            <person name="Sternberg P.W."/>
            <person name="Goodrich-Blair H."/>
            <person name="Dillman A.R."/>
        </authorList>
    </citation>
    <scope>NUCLEOTIDE SEQUENCE</scope>
    <source>
        <strain evidence="2">PS9179</strain>
        <tissue evidence="2">Whole animal</tissue>
    </source>
</reference>
<feature type="coiled-coil region" evidence="1">
    <location>
        <begin position="67"/>
        <end position="178"/>
    </location>
</feature>
<comment type="caution">
    <text evidence="2">The sequence shown here is derived from an EMBL/GenBank/DDBJ whole genome shotgun (WGS) entry which is preliminary data.</text>
</comment>
<protein>
    <submittedName>
        <fullName evidence="2">Uncharacterized protein</fullName>
    </submittedName>
</protein>
<keyword evidence="3" id="KW-1185">Reference proteome</keyword>
<accession>A0AA39HAJ8</accession>
<gene>
    <name evidence="2" type="ORF">QR680_016172</name>
</gene>
<dbReference type="Proteomes" id="UP001175271">
    <property type="component" value="Unassembled WGS sequence"/>
</dbReference>
<name>A0AA39HAJ8_9BILA</name>
<keyword evidence="1" id="KW-0175">Coiled coil</keyword>
<organism evidence="2 3">
    <name type="scientific">Steinernema hermaphroditum</name>
    <dbReference type="NCBI Taxonomy" id="289476"/>
    <lineage>
        <taxon>Eukaryota</taxon>
        <taxon>Metazoa</taxon>
        <taxon>Ecdysozoa</taxon>
        <taxon>Nematoda</taxon>
        <taxon>Chromadorea</taxon>
        <taxon>Rhabditida</taxon>
        <taxon>Tylenchina</taxon>
        <taxon>Panagrolaimomorpha</taxon>
        <taxon>Strongyloidoidea</taxon>
        <taxon>Steinernematidae</taxon>
        <taxon>Steinernema</taxon>
    </lineage>
</organism>
<dbReference type="EMBL" id="JAUCMV010000004">
    <property type="protein sequence ID" value="KAK0402150.1"/>
    <property type="molecule type" value="Genomic_DNA"/>
</dbReference>
<proteinExistence type="predicted"/>
<dbReference type="AlphaFoldDB" id="A0AA39HAJ8"/>
<evidence type="ECO:0000256" key="1">
    <source>
        <dbReference type="SAM" id="Coils"/>
    </source>
</evidence>
<sequence length="288" mass="33649">MSFCAELSSSDAESKKKIQMIMDFLGALMETPLLNEEEVRLIQKNLTLIECFVEGTPDPTTILDEYNRMLSQCIAQLQEQNVALRDQYRDAESLLFFFSGQLDELTNSKEEQLRKIEQLEEDLDMLQGSLTNETCEVRLLQEENKKLQKSELKLARKLKQARATIKNLDKQVLAGQRKTKEVSRQLVHGQMRDDEWAGEASLKIYRLEEACKRLSVEKEDLGHTLYQIRMEEERQKQVEEEKKMKQMQCSEEDLFQMLLDDYKAESIRMVEDFKKYYGKAGSQLGHLI</sequence>
<evidence type="ECO:0000313" key="3">
    <source>
        <dbReference type="Proteomes" id="UP001175271"/>
    </source>
</evidence>
<evidence type="ECO:0000313" key="2">
    <source>
        <dbReference type="EMBL" id="KAK0402150.1"/>
    </source>
</evidence>